<dbReference type="InterPro" id="IPR039690">
    <property type="entry name" value="SNRNP25"/>
</dbReference>
<organism evidence="2 3">
    <name type="scientific">Paspalum notatum var. saurae</name>
    <dbReference type="NCBI Taxonomy" id="547442"/>
    <lineage>
        <taxon>Eukaryota</taxon>
        <taxon>Viridiplantae</taxon>
        <taxon>Streptophyta</taxon>
        <taxon>Embryophyta</taxon>
        <taxon>Tracheophyta</taxon>
        <taxon>Spermatophyta</taxon>
        <taxon>Magnoliopsida</taxon>
        <taxon>Liliopsida</taxon>
        <taxon>Poales</taxon>
        <taxon>Poaceae</taxon>
        <taxon>PACMAD clade</taxon>
        <taxon>Panicoideae</taxon>
        <taxon>Andropogonodae</taxon>
        <taxon>Paspaleae</taxon>
        <taxon>Paspalinae</taxon>
        <taxon>Paspalum</taxon>
    </lineage>
</organism>
<protein>
    <recommendedName>
        <fullName evidence="1">SNRNP25 ubiquitin-like domain-containing protein</fullName>
    </recommendedName>
</protein>
<proteinExistence type="predicted"/>
<feature type="domain" description="SNRNP25 ubiquitin-like" evidence="1">
    <location>
        <begin position="110"/>
        <end position="197"/>
    </location>
</feature>
<name>A0AAQ3U977_PASNO</name>
<dbReference type="GO" id="GO:0000398">
    <property type="term" value="P:mRNA splicing, via spliceosome"/>
    <property type="evidence" value="ECO:0007669"/>
    <property type="project" value="InterPro"/>
</dbReference>
<evidence type="ECO:0000259" key="1">
    <source>
        <dbReference type="Pfam" id="PF18036"/>
    </source>
</evidence>
<dbReference type="SUPFAM" id="SSF54236">
    <property type="entry name" value="Ubiquitin-like"/>
    <property type="match status" value="1"/>
</dbReference>
<feature type="non-terminal residue" evidence="2">
    <location>
        <position position="1"/>
    </location>
</feature>
<evidence type="ECO:0000313" key="2">
    <source>
        <dbReference type="EMBL" id="WVZ87555.1"/>
    </source>
</evidence>
<dbReference type="Gene3D" id="3.10.20.90">
    <property type="entry name" value="Phosphatidylinositol 3-kinase Catalytic Subunit, Chain A, domain 1"/>
    <property type="match status" value="1"/>
</dbReference>
<dbReference type="EMBL" id="CP144751">
    <property type="protein sequence ID" value="WVZ87555.1"/>
    <property type="molecule type" value="Genomic_DNA"/>
</dbReference>
<dbReference type="Pfam" id="PF18036">
    <property type="entry name" value="Ubiquitin_4"/>
    <property type="match status" value="1"/>
</dbReference>
<reference evidence="2 3" key="1">
    <citation type="submission" date="2024-02" db="EMBL/GenBank/DDBJ databases">
        <title>High-quality chromosome-scale genome assembly of Pensacola bahiagrass (Paspalum notatum Flugge var. saurae).</title>
        <authorList>
            <person name="Vega J.M."/>
            <person name="Podio M."/>
            <person name="Orjuela J."/>
            <person name="Siena L.A."/>
            <person name="Pessino S.C."/>
            <person name="Combes M.C."/>
            <person name="Mariac C."/>
            <person name="Albertini E."/>
            <person name="Pupilli F."/>
            <person name="Ortiz J.P.A."/>
            <person name="Leblanc O."/>
        </authorList>
    </citation>
    <scope>NUCLEOTIDE SEQUENCE [LARGE SCALE GENOMIC DNA]</scope>
    <source>
        <strain evidence="2">R1</strain>
        <tissue evidence="2">Leaf</tissue>
    </source>
</reference>
<keyword evidence="3" id="KW-1185">Reference proteome</keyword>
<dbReference type="InterPro" id="IPR029071">
    <property type="entry name" value="Ubiquitin-like_domsf"/>
</dbReference>
<dbReference type="InterPro" id="IPR040610">
    <property type="entry name" value="SNRNP25_ubiquitin"/>
</dbReference>
<gene>
    <name evidence="2" type="ORF">U9M48_034174</name>
</gene>
<accession>A0AAQ3U977</accession>
<dbReference type="AlphaFoldDB" id="A0AAQ3U977"/>
<dbReference type="Proteomes" id="UP001341281">
    <property type="component" value="Chromosome 07"/>
</dbReference>
<dbReference type="CDD" id="cd17058">
    <property type="entry name" value="Ubl_SNRNP25"/>
    <property type="match status" value="1"/>
</dbReference>
<dbReference type="PANTHER" id="PTHR14942">
    <property type="entry name" value="U11/U12 SMALL NUCLEAR RIBONUCLEOPROTEIN 25 KDA PROTEIN"/>
    <property type="match status" value="1"/>
</dbReference>
<evidence type="ECO:0000313" key="3">
    <source>
        <dbReference type="Proteomes" id="UP001341281"/>
    </source>
</evidence>
<dbReference type="PANTHER" id="PTHR14942:SF0">
    <property type="entry name" value="U11_U12 SMALL NUCLEAR RIBONUCLEOPROTEIN 25 KDA PROTEIN"/>
    <property type="match status" value="1"/>
</dbReference>
<sequence length="222" mass="24629">VRDGILGPKCRPQPPAPFRLVLVQAELAGAAPIVARLPPRKSFSTAMGAMDSGSGKPEEVAAYQSSEAKQAKLQSMLAALLEDPILADVPRKPSLADVDTLINLELGSAMRVTVVKLDNTSFDVAVLNSATVKDLKLAIRKKITEIEQGKMGHRHISWKHVWDNYCLTYHNEKLIDDNSALSSHGVRNNSKVCFSPHVMSRVHRKHSRRRKHRFFHGLSRKS</sequence>